<feature type="domain" description="BTB" evidence="4">
    <location>
        <begin position="658"/>
        <end position="738"/>
    </location>
</feature>
<dbReference type="Pfam" id="PF13540">
    <property type="entry name" value="RCC1_2"/>
    <property type="match status" value="1"/>
</dbReference>
<dbReference type="HOGENOM" id="CLU_002285_0_0_1"/>
<feature type="compositionally biased region" description="Basic residues" evidence="3">
    <location>
        <begin position="1367"/>
        <end position="1379"/>
    </location>
</feature>
<feature type="compositionally biased region" description="Polar residues" evidence="3">
    <location>
        <begin position="1186"/>
        <end position="1197"/>
    </location>
</feature>
<dbReference type="InterPro" id="IPR011333">
    <property type="entry name" value="SKP1/BTB/POZ_sf"/>
</dbReference>
<dbReference type="SUPFAM" id="SSF54695">
    <property type="entry name" value="POZ domain"/>
    <property type="match status" value="2"/>
</dbReference>
<dbReference type="PROSITE" id="PS50097">
    <property type="entry name" value="BTB"/>
    <property type="match status" value="2"/>
</dbReference>
<dbReference type="CDD" id="cd18186">
    <property type="entry name" value="BTB_POZ_ZBTB_KLHL-like"/>
    <property type="match status" value="1"/>
</dbReference>
<feature type="region of interest" description="Disordered" evidence="3">
    <location>
        <begin position="1038"/>
        <end position="1119"/>
    </location>
</feature>
<dbReference type="Gene3D" id="1.25.40.20">
    <property type="entry name" value="Ankyrin repeat-containing domain"/>
    <property type="match status" value="1"/>
</dbReference>
<feature type="compositionally biased region" description="Low complexity" evidence="3">
    <location>
        <begin position="1063"/>
        <end position="1074"/>
    </location>
</feature>
<name>S8DNE5_FOMSC</name>
<sequence>MTALHAYFHLRNQQAFQRLLDGVGGSRSQAPGLSSSGGKSWNRPSLLSGNTTAPLDVNARDWLGRTVLHLAAAAQDAAATEYVRMLLAHSDTQINLTDAESHWTALHRALYHGNLSTAILLLQRPDIDVALRDLEGYTAFDLYNSTLEGTKPASDDTSSADLLTWGANRNAALGLGNGDDRIYPEQVVIRPPEGSAVSGKENVDARFAPVHVPQIAMSKLHTVVVTSEPRANLRVCGFGSGGRLGPGQHTQYSLVPLAQFTATVASVALGQDHTLLVTKSGEVYSWGLNRFSQLGYVVEVADGVKGRVDEPIQATARKVVGPLKNKTVLGVAACKTASACWTAGEVYTWGTNHGQLGYDKSAHPVQILPRVITKVTQPVISVSITDTAMACLLHTQDVICLWNDGHFKVNFPAQAFPSEIAAYRPPHSISNASIEKITSSEGTFAALSSNGELFTFAVPPGSELGTGSSGKPRAAIVPQRVWALRKKFTAVKDVALGSDGSIIICTESGHVFVRQRTAKAGHGAGGAVKTHKFAQMPYLQRVVRVCANVTGAYGALRVDYVAPPVKIVGRLVAQDLAEVQPWLQFQGLVQEAGSPVEADPVNEPGEDNEGEVPDDEGEDIAIQKDIRHIRTLLSLLEAFKAGGVAHSLFGGRRLPHGADVLVQVQGNDIPAHRVVLAARSPTLARVLAGGATIQDAGWRLSIRLLPPATLTAHPRLSISACQPLTVLLLLTYLYSDDVPALWDPRVGLVLSNRVPALGVRLAQVKQELQALARVLELPALATSLEAPVKRVPRPTMGADLRRLFAASQEGRVAPYVGDPLAPDVVLRLSDREVRTHALVLRARSPFFAAFFGEEEWTRKRWTAEGTVVLDLRHMRWREMEYVCRWMCCGEDAEMFHVLEHVGTADELVDFMFNIMAVANELHLDRLMLICSQVILKRVNILNVCSVLSDASFYHALPVVDSLQAYMAANLETLLESRMLDDLPVYLVKKLAAFVRERQLDKYPISRSTRLVDRAMEAHGAWLALQDIPQPFVPTYKMGAFRDSPRMSPPGPGKRHRKTSQFATSPPTSPVVRPVLAPPPPPPAQSLPADDELFAMDDAGPSTPSQPSTPAPEASAGSIPAFGGWRAISTAPRVDMRAIMAEAENSTATKKIPIPGPIARKTSAEMQAPFRSTPPKASNFPALPRSASDSPWRMSQQAPVPVTPTRPSADLPLPGTPGSISRTDQSPAQKVAGPIPRTQPPTPTKKPAAPQNQPGMGPTITPSKKSAPAKDSPGSIRRASSGGSVWTLPPVQPVVQSSTTTGMSFVAIQELQREQDREPVKDKRSLLQIQEEEQARQVEEDFLKWWTAEEARLKAEEQGTPQGSQRPQKSKKPRPPKPKASKADGLGGSSTTAQSAVLKHDRETQGQGQGKKPRKSRPTKGSIAPNSTAQ</sequence>
<feature type="region of interest" description="Disordered" evidence="3">
    <location>
        <begin position="1163"/>
        <end position="1291"/>
    </location>
</feature>
<feature type="compositionally biased region" description="Basic and acidic residues" evidence="3">
    <location>
        <begin position="1310"/>
        <end position="1324"/>
    </location>
</feature>
<dbReference type="OrthoDB" id="1893551at2759"/>
<evidence type="ECO:0000256" key="1">
    <source>
        <dbReference type="ARBA" id="ARBA00022737"/>
    </source>
</evidence>
<gene>
    <name evidence="5" type="ORF">FOMPIDRAFT_1062970</name>
</gene>
<accession>S8DNE5</accession>
<dbReference type="SUPFAM" id="SSF48403">
    <property type="entry name" value="Ankyrin repeat"/>
    <property type="match status" value="1"/>
</dbReference>
<feature type="domain" description="BTB" evidence="4">
    <location>
        <begin position="822"/>
        <end position="890"/>
    </location>
</feature>
<dbReference type="Pfam" id="PF00651">
    <property type="entry name" value="BTB"/>
    <property type="match status" value="2"/>
</dbReference>
<dbReference type="InterPro" id="IPR036770">
    <property type="entry name" value="Ankyrin_rpt-contain_sf"/>
</dbReference>
<dbReference type="Pfam" id="PF12796">
    <property type="entry name" value="Ank_2"/>
    <property type="match status" value="1"/>
</dbReference>
<dbReference type="InterPro" id="IPR000210">
    <property type="entry name" value="BTB/POZ_dom"/>
</dbReference>
<feature type="repeat" description="RCC1" evidence="2">
    <location>
        <begin position="344"/>
        <end position="395"/>
    </location>
</feature>
<dbReference type="InterPro" id="IPR000408">
    <property type="entry name" value="Reg_chr_condens"/>
</dbReference>
<dbReference type="InterPro" id="IPR051625">
    <property type="entry name" value="Signaling_Regulatory_Domain"/>
</dbReference>
<keyword evidence="1" id="KW-0677">Repeat</keyword>
<evidence type="ECO:0000256" key="2">
    <source>
        <dbReference type="PROSITE-ProRule" id="PRU00235"/>
    </source>
</evidence>
<feature type="repeat" description="RCC1" evidence="2">
    <location>
        <begin position="231"/>
        <end position="280"/>
    </location>
</feature>
<dbReference type="STRING" id="743788.S8DNE5"/>
<dbReference type="Gene3D" id="2.130.10.30">
    <property type="entry name" value="Regulator of chromosome condensation 1/beta-lactamase-inhibitor protein II"/>
    <property type="match status" value="1"/>
</dbReference>
<feature type="compositionally biased region" description="Acidic residues" evidence="3">
    <location>
        <begin position="604"/>
        <end position="617"/>
    </location>
</feature>
<protein>
    <recommendedName>
        <fullName evidence="4">BTB domain-containing protein</fullName>
    </recommendedName>
</protein>
<dbReference type="InterPro" id="IPR002110">
    <property type="entry name" value="Ankyrin_rpt"/>
</dbReference>
<reference evidence="5 6" key="1">
    <citation type="journal article" date="2012" name="Science">
        <title>The Paleozoic origin of enzymatic lignin decomposition reconstructed from 31 fungal genomes.</title>
        <authorList>
            <person name="Floudas D."/>
            <person name="Binder M."/>
            <person name="Riley R."/>
            <person name="Barry K."/>
            <person name="Blanchette R.A."/>
            <person name="Henrissat B."/>
            <person name="Martinez A.T."/>
            <person name="Otillar R."/>
            <person name="Spatafora J.W."/>
            <person name="Yadav J.S."/>
            <person name="Aerts A."/>
            <person name="Benoit I."/>
            <person name="Boyd A."/>
            <person name="Carlson A."/>
            <person name="Copeland A."/>
            <person name="Coutinho P.M."/>
            <person name="de Vries R.P."/>
            <person name="Ferreira P."/>
            <person name="Findley K."/>
            <person name="Foster B."/>
            <person name="Gaskell J."/>
            <person name="Glotzer D."/>
            <person name="Gorecki P."/>
            <person name="Heitman J."/>
            <person name="Hesse C."/>
            <person name="Hori C."/>
            <person name="Igarashi K."/>
            <person name="Jurgens J.A."/>
            <person name="Kallen N."/>
            <person name="Kersten P."/>
            <person name="Kohler A."/>
            <person name="Kuees U."/>
            <person name="Kumar T.K.A."/>
            <person name="Kuo A."/>
            <person name="LaButti K."/>
            <person name="Larrondo L.F."/>
            <person name="Lindquist E."/>
            <person name="Ling A."/>
            <person name="Lombard V."/>
            <person name="Lucas S."/>
            <person name="Lundell T."/>
            <person name="Martin R."/>
            <person name="McLaughlin D.J."/>
            <person name="Morgenstern I."/>
            <person name="Morin E."/>
            <person name="Murat C."/>
            <person name="Nagy L.G."/>
            <person name="Nolan M."/>
            <person name="Ohm R.A."/>
            <person name="Patyshakuliyeva A."/>
            <person name="Rokas A."/>
            <person name="Ruiz-Duenas F.J."/>
            <person name="Sabat G."/>
            <person name="Salamov A."/>
            <person name="Samejima M."/>
            <person name="Schmutz J."/>
            <person name="Slot J.C."/>
            <person name="St John F."/>
            <person name="Stenlid J."/>
            <person name="Sun H."/>
            <person name="Sun S."/>
            <person name="Syed K."/>
            <person name="Tsang A."/>
            <person name="Wiebenga A."/>
            <person name="Young D."/>
            <person name="Pisabarro A."/>
            <person name="Eastwood D.C."/>
            <person name="Martin F."/>
            <person name="Cullen D."/>
            <person name="Grigoriev I.V."/>
            <person name="Hibbett D.S."/>
        </authorList>
    </citation>
    <scope>NUCLEOTIDE SEQUENCE</scope>
    <source>
        <strain evidence="6">FP-58527</strain>
    </source>
</reference>
<feature type="repeat" description="RCC1" evidence="2">
    <location>
        <begin position="160"/>
        <end position="228"/>
    </location>
</feature>
<dbReference type="FunCoup" id="S8DNE5">
    <property type="interactions" value="94"/>
</dbReference>
<evidence type="ECO:0000259" key="4">
    <source>
        <dbReference type="PROSITE" id="PS50097"/>
    </source>
</evidence>
<proteinExistence type="predicted"/>
<feature type="compositionally biased region" description="Polar residues" evidence="3">
    <location>
        <begin position="1217"/>
        <end position="1227"/>
    </location>
</feature>
<dbReference type="Proteomes" id="UP000015241">
    <property type="component" value="Unassembled WGS sequence"/>
</dbReference>
<evidence type="ECO:0000256" key="3">
    <source>
        <dbReference type="SAM" id="MobiDB-lite"/>
    </source>
</evidence>
<dbReference type="PANTHER" id="PTHR22872">
    <property type="entry name" value="BTK-BINDING PROTEIN-RELATED"/>
    <property type="match status" value="1"/>
</dbReference>
<dbReference type="SMART" id="SM00225">
    <property type="entry name" value="BTB"/>
    <property type="match status" value="2"/>
</dbReference>
<dbReference type="SUPFAM" id="SSF50985">
    <property type="entry name" value="RCC1/BLIP-II"/>
    <property type="match status" value="1"/>
</dbReference>
<feature type="repeat" description="RCC1" evidence="2">
    <location>
        <begin position="451"/>
        <end position="507"/>
    </location>
</feature>
<feature type="compositionally biased region" description="Pro residues" evidence="3">
    <location>
        <begin position="1075"/>
        <end position="1084"/>
    </location>
</feature>
<dbReference type="EMBL" id="KE504220">
    <property type="protein sequence ID" value="EPS94891.1"/>
    <property type="molecule type" value="Genomic_DNA"/>
</dbReference>
<dbReference type="PRINTS" id="PR00633">
    <property type="entry name" value="RCCNDNSATION"/>
</dbReference>
<keyword evidence="6" id="KW-1185">Reference proteome</keyword>
<dbReference type="InParanoid" id="S8DNE5"/>
<dbReference type="SMART" id="SM00248">
    <property type="entry name" value="ANK"/>
    <property type="match status" value="2"/>
</dbReference>
<dbReference type="eggNOG" id="KOG0783">
    <property type="taxonomic scope" value="Eukaryota"/>
</dbReference>
<feature type="region of interest" description="Disordered" evidence="3">
    <location>
        <begin position="595"/>
        <end position="617"/>
    </location>
</feature>
<evidence type="ECO:0000313" key="5">
    <source>
        <dbReference type="EMBL" id="EPS94891.1"/>
    </source>
</evidence>
<dbReference type="CDD" id="cd18500">
    <property type="entry name" value="BACK_IBtk"/>
    <property type="match status" value="1"/>
</dbReference>
<feature type="region of interest" description="Disordered" evidence="3">
    <location>
        <begin position="1352"/>
        <end position="1429"/>
    </location>
</feature>
<organism evidence="5 6">
    <name type="scientific">Fomitopsis schrenkii</name>
    <name type="common">Brown rot fungus</name>
    <dbReference type="NCBI Taxonomy" id="2126942"/>
    <lineage>
        <taxon>Eukaryota</taxon>
        <taxon>Fungi</taxon>
        <taxon>Dikarya</taxon>
        <taxon>Basidiomycota</taxon>
        <taxon>Agaricomycotina</taxon>
        <taxon>Agaricomycetes</taxon>
        <taxon>Polyporales</taxon>
        <taxon>Fomitopsis</taxon>
    </lineage>
</organism>
<dbReference type="PROSITE" id="PS50012">
    <property type="entry name" value="RCC1_3"/>
    <property type="match status" value="5"/>
</dbReference>
<dbReference type="PANTHER" id="PTHR22872:SF2">
    <property type="entry name" value="INHIBITOR OF BRUTON TYROSINE KINASE"/>
    <property type="match status" value="1"/>
</dbReference>
<feature type="region of interest" description="Disordered" evidence="3">
    <location>
        <begin position="1309"/>
        <end position="1335"/>
    </location>
</feature>
<feature type="compositionally biased region" description="Low complexity" evidence="3">
    <location>
        <begin position="1098"/>
        <end position="1115"/>
    </location>
</feature>
<evidence type="ECO:0000313" key="6">
    <source>
        <dbReference type="Proteomes" id="UP000015241"/>
    </source>
</evidence>
<dbReference type="InterPro" id="IPR009091">
    <property type="entry name" value="RCC1/BLIP-II"/>
</dbReference>
<dbReference type="Gene3D" id="3.30.710.10">
    <property type="entry name" value="Potassium Channel Kv1.1, Chain A"/>
    <property type="match status" value="2"/>
</dbReference>
<feature type="repeat" description="RCC1" evidence="2">
    <location>
        <begin position="281"/>
        <end position="344"/>
    </location>
</feature>